<accession>A0A9D1I5C6</accession>
<dbReference type="InterPro" id="IPR003489">
    <property type="entry name" value="RHF/RaiA"/>
</dbReference>
<dbReference type="InterPro" id="IPR034694">
    <property type="entry name" value="HPF_long/plastid"/>
</dbReference>
<dbReference type="PANTHER" id="PTHR33231">
    <property type="entry name" value="30S RIBOSOMAL PROTEIN"/>
    <property type="match status" value="1"/>
</dbReference>
<sequence>MKIIVTGKNISVTDKIQAAIDKKFEKLGKYFADDIKATVVMHPEKAKVKMEATITTKGAIFRAEDVSQDIFDCIDIVADKLQSQMSKYKGKMLKKHKSNDSVRFELIPEIEEEHEEGKVVKTKKFQLAPMTVDEAILQMELLQHNFFVFLNLETDSVNVVYKRQDDNYGLLETTY</sequence>
<comment type="subcellular location">
    <subcellularLocation>
        <location evidence="2">Cytoplasm</location>
    </subcellularLocation>
</comment>
<dbReference type="Pfam" id="PF16321">
    <property type="entry name" value="Ribosom_S30AE_C"/>
    <property type="match status" value="1"/>
</dbReference>
<dbReference type="GO" id="GO:0043024">
    <property type="term" value="F:ribosomal small subunit binding"/>
    <property type="evidence" value="ECO:0007669"/>
    <property type="project" value="TreeGrafter"/>
</dbReference>
<comment type="caution">
    <text evidence="4">The sequence shown here is derived from an EMBL/GenBank/DDBJ whole genome shotgun (WGS) entry which is preliminary data.</text>
</comment>
<name>A0A9D1I5C6_9FIRM</name>
<dbReference type="GO" id="GO:0022627">
    <property type="term" value="C:cytosolic small ribosomal subunit"/>
    <property type="evidence" value="ECO:0007669"/>
    <property type="project" value="TreeGrafter"/>
</dbReference>
<dbReference type="InterPro" id="IPR036567">
    <property type="entry name" value="RHF-like"/>
</dbReference>
<dbReference type="CDD" id="cd00552">
    <property type="entry name" value="RaiA"/>
    <property type="match status" value="1"/>
</dbReference>
<dbReference type="Proteomes" id="UP000824091">
    <property type="component" value="Unassembled WGS sequence"/>
</dbReference>
<dbReference type="EMBL" id="DVMO01000037">
    <property type="protein sequence ID" value="HIU27210.1"/>
    <property type="molecule type" value="Genomic_DNA"/>
</dbReference>
<proteinExistence type="inferred from homology"/>
<dbReference type="Pfam" id="PF02482">
    <property type="entry name" value="Ribosomal_S30AE"/>
    <property type="match status" value="1"/>
</dbReference>
<dbReference type="HAMAP" id="MF_00839">
    <property type="entry name" value="HPF"/>
    <property type="match status" value="1"/>
</dbReference>
<comment type="subunit">
    <text evidence="2">Interacts with 100S ribosomes.</text>
</comment>
<evidence type="ECO:0000313" key="5">
    <source>
        <dbReference type="Proteomes" id="UP000824091"/>
    </source>
</evidence>
<protein>
    <recommendedName>
        <fullName evidence="2">Ribosome hibernation promoting factor</fullName>
        <shortName evidence="2">HPF</shortName>
    </recommendedName>
</protein>
<evidence type="ECO:0000259" key="3">
    <source>
        <dbReference type="Pfam" id="PF16321"/>
    </source>
</evidence>
<comment type="similarity">
    <text evidence="2">Belongs to the HPF/YfiA ribosome-associated protein family. Long HPF subfamily.</text>
</comment>
<dbReference type="PANTHER" id="PTHR33231:SF1">
    <property type="entry name" value="30S RIBOSOMAL PROTEIN"/>
    <property type="match status" value="1"/>
</dbReference>
<keyword evidence="1 2" id="KW-0810">Translation regulation</keyword>
<dbReference type="InterPro" id="IPR050574">
    <property type="entry name" value="HPF/YfiA_ribosome-assoc"/>
</dbReference>
<evidence type="ECO:0000256" key="1">
    <source>
        <dbReference type="ARBA" id="ARBA00022845"/>
    </source>
</evidence>
<gene>
    <name evidence="4" type="primary">raiA</name>
    <name evidence="2" type="synonym">hpf</name>
    <name evidence="4" type="ORF">IAD16_02360</name>
</gene>
<dbReference type="NCBIfam" id="TIGR00741">
    <property type="entry name" value="yfiA"/>
    <property type="match status" value="1"/>
</dbReference>
<reference evidence="4" key="2">
    <citation type="journal article" date="2021" name="PeerJ">
        <title>Extensive microbial diversity within the chicken gut microbiome revealed by metagenomics and culture.</title>
        <authorList>
            <person name="Gilroy R."/>
            <person name="Ravi A."/>
            <person name="Getino M."/>
            <person name="Pursley I."/>
            <person name="Horton D.L."/>
            <person name="Alikhan N.F."/>
            <person name="Baker D."/>
            <person name="Gharbi K."/>
            <person name="Hall N."/>
            <person name="Watson M."/>
            <person name="Adriaenssens E.M."/>
            <person name="Foster-Nyarko E."/>
            <person name="Jarju S."/>
            <person name="Secka A."/>
            <person name="Antonio M."/>
            <person name="Oren A."/>
            <person name="Chaudhuri R.R."/>
            <person name="La Ragione R."/>
            <person name="Hildebrand F."/>
            <person name="Pallen M.J."/>
        </authorList>
    </citation>
    <scope>NUCLEOTIDE SEQUENCE</scope>
    <source>
        <strain evidence="4">11300</strain>
    </source>
</reference>
<feature type="domain" description="Sigma 54 modulation/S30EA ribosomal protein C-terminal" evidence="3">
    <location>
        <begin position="115"/>
        <end position="170"/>
    </location>
</feature>
<dbReference type="SUPFAM" id="SSF69754">
    <property type="entry name" value="Ribosome binding protein Y (YfiA homologue)"/>
    <property type="match status" value="1"/>
</dbReference>
<dbReference type="Gene3D" id="3.30.505.50">
    <property type="entry name" value="Sigma 54 modulation/S30EA ribosomal protein, C-terminal domain"/>
    <property type="match status" value="1"/>
</dbReference>
<reference evidence="4" key="1">
    <citation type="submission" date="2020-10" db="EMBL/GenBank/DDBJ databases">
        <authorList>
            <person name="Gilroy R."/>
        </authorList>
    </citation>
    <scope>NUCLEOTIDE SEQUENCE</scope>
    <source>
        <strain evidence="4">11300</strain>
    </source>
</reference>
<dbReference type="GO" id="GO:0045900">
    <property type="term" value="P:negative regulation of translational elongation"/>
    <property type="evidence" value="ECO:0007669"/>
    <property type="project" value="TreeGrafter"/>
</dbReference>
<organism evidence="4 5">
    <name type="scientific">Candidatus Fimisoma avicola</name>
    <dbReference type="NCBI Taxonomy" id="2840826"/>
    <lineage>
        <taxon>Bacteria</taxon>
        <taxon>Bacillati</taxon>
        <taxon>Bacillota</taxon>
        <taxon>Clostridia</taxon>
        <taxon>Eubacteriales</taxon>
        <taxon>Candidatus Fimisoma</taxon>
    </lineage>
</organism>
<dbReference type="Gene3D" id="3.30.160.100">
    <property type="entry name" value="Ribosome hibernation promotion factor-like"/>
    <property type="match status" value="1"/>
</dbReference>
<evidence type="ECO:0000313" key="4">
    <source>
        <dbReference type="EMBL" id="HIU27210.1"/>
    </source>
</evidence>
<keyword evidence="2" id="KW-0963">Cytoplasm</keyword>
<dbReference type="AlphaFoldDB" id="A0A9D1I5C6"/>
<comment type="function">
    <text evidence="2">Required for dimerization of active 70S ribosomes into 100S ribosomes in stationary phase; 100S ribosomes are translationally inactive and sometimes present during exponential growth.</text>
</comment>
<dbReference type="InterPro" id="IPR038416">
    <property type="entry name" value="Ribosom_S30AE_C_sf"/>
</dbReference>
<dbReference type="InterPro" id="IPR032528">
    <property type="entry name" value="Ribosom_S30AE_C"/>
</dbReference>
<evidence type="ECO:0000256" key="2">
    <source>
        <dbReference type="HAMAP-Rule" id="MF_00839"/>
    </source>
</evidence>